<dbReference type="Proteomes" id="UP000069135">
    <property type="component" value="Chromosome"/>
</dbReference>
<accession>A0A0S1SVE3</accession>
<dbReference type="InterPro" id="IPR005854">
    <property type="entry name" value="PurF"/>
</dbReference>
<evidence type="ECO:0000256" key="1">
    <source>
        <dbReference type="ARBA" id="ARBA00005209"/>
    </source>
</evidence>
<organism evidence="13 14">
    <name type="scientific">Candidatus Peribacter riflensis</name>
    <dbReference type="NCBI Taxonomy" id="1735162"/>
    <lineage>
        <taxon>Bacteria</taxon>
        <taxon>Candidatus Peregrinibacteriota</taxon>
        <taxon>Candidatus Peribacteria</taxon>
        <taxon>Candidatus Peribacterales</taxon>
        <taxon>Candidatus Peribacteraceae</taxon>
        <taxon>Candidatus Peribacter</taxon>
    </lineage>
</organism>
<dbReference type="Gene3D" id="3.40.50.2020">
    <property type="match status" value="1"/>
</dbReference>
<evidence type="ECO:0000256" key="8">
    <source>
        <dbReference type="PIRNR" id="PIRNR000485"/>
    </source>
</evidence>
<keyword evidence="10" id="KW-0479">Metal-binding</keyword>
<comment type="cofactor">
    <cofactor evidence="10">
        <name>Mg(2+)</name>
        <dbReference type="ChEBI" id="CHEBI:18420"/>
    </cofactor>
    <text evidence="10">Binds 1 Mg(2+) ion per subunit.</text>
</comment>
<dbReference type="CDD" id="cd06223">
    <property type="entry name" value="PRTases_typeI"/>
    <property type="match status" value="1"/>
</dbReference>
<reference evidence="13 14" key="2">
    <citation type="journal article" date="2016" name="PeerJ">
        <title>Analysis of five complete genome sequences for members of the class Peribacteria in the recently recognized Peregrinibacteria bacterial phylum.</title>
        <authorList>
            <person name="Anantharaman K."/>
            <person name="Brown C.T."/>
            <person name="Burstein D."/>
            <person name="Castelle C.J."/>
            <person name="Probst A.J."/>
            <person name="Thomas B.C."/>
            <person name="Williams K.H."/>
            <person name="Banfield J.F."/>
        </authorList>
    </citation>
    <scope>NUCLEOTIDE SEQUENCE [LARGE SCALE GENOMIC DNA]</scope>
    <source>
        <strain evidence="13">RIFOXYD1_FULL_PER-ii_59_16</strain>
    </source>
</reference>
<dbReference type="UniPathway" id="UPA00074">
    <property type="reaction ID" value="UER00124"/>
</dbReference>
<dbReference type="GO" id="GO:0006189">
    <property type="term" value="P:'de novo' IMP biosynthetic process"/>
    <property type="evidence" value="ECO:0007669"/>
    <property type="project" value="UniProtKB-UniPathway"/>
</dbReference>
<evidence type="ECO:0000256" key="4">
    <source>
        <dbReference type="ARBA" id="ARBA00022676"/>
    </source>
</evidence>
<dbReference type="GO" id="GO:0009113">
    <property type="term" value="P:purine nucleobase biosynthetic process"/>
    <property type="evidence" value="ECO:0007669"/>
    <property type="project" value="InterPro"/>
</dbReference>
<sequence length="484" mass="53282">MEELHHECAVAGAVDLAGTRDVVPMVVAMAKELDHRGGCAAGIAVPKNGAFHVMKDNGHAAEVLTPRRLRGISASSAIAHDRYATMGPEDPSLAQPEVQKSRKHGERFAFGWNGNLANAEELREEASRRGSVLKTQGDTELLKLQILHGIQKYTVHDLAAVFGDVEEKVDGSFNVVMLLPDGTLAAYRDKQGRHPLNYTEEAVVASEDTAIRAVRPQARVMPIKPGELFVANHDGIRLTQVAEPDPHRCFFEWVYFSNWQSRFDGMSIGSARQACGRILALLDTVSPEGSVVVAVPDSARKAAEAYAHEKKWPFEEEGLTNLLPGQRTFTTSDPARTDKARRKYGIRRDRLEGKTIILVDDSLVRGTTMRELIRRLRKEGGVSQIHLRLACPPILSPCYYGIDFPEIKQLIARHNFNGTLRSGVLPPEVLQLIAARLGVDSIQFLPVEATALAIGFQMRSLCMACVTGQYPTQAGNQRSQQHCS</sequence>
<comment type="catalytic activity">
    <reaction evidence="8">
        <text>5-phospho-beta-D-ribosylamine + L-glutamate + diphosphate = 5-phospho-alpha-D-ribose 1-diphosphate + L-glutamine + H2O</text>
        <dbReference type="Rhea" id="RHEA:14905"/>
        <dbReference type="ChEBI" id="CHEBI:15377"/>
        <dbReference type="ChEBI" id="CHEBI:29985"/>
        <dbReference type="ChEBI" id="CHEBI:33019"/>
        <dbReference type="ChEBI" id="CHEBI:58017"/>
        <dbReference type="ChEBI" id="CHEBI:58359"/>
        <dbReference type="ChEBI" id="CHEBI:58681"/>
        <dbReference type="EC" id="2.4.2.14"/>
    </reaction>
</comment>
<keyword evidence="4 8" id="KW-0328">Glycosyltransferase</keyword>
<proteinExistence type="inferred from homology"/>
<feature type="binding site" evidence="11">
    <location>
        <position position="249"/>
    </location>
    <ligand>
        <name>[4Fe-4S] cluster</name>
        <dbReference type="ChEBI" id="CHEBI:49883"/>
    </ligand>
</feature>
<dbReference type="EC" id="2.4.2.14" evidence="3 8"/>
<dbReference type="SUPFAM" id="SSF53271">
    <property type="entry name" value="PRTase-like"/>
    <property type="match status" value="1"/>
</dbReference>
<reference evidence="14" key="1">
    <citation type="submission" date="2015-10" db="EMBL/GenBank/DDBJ databases">
        <title>Analysis of five complete genome sequences for members of the class Peribacteria in the recently recognized Peregrinibacteria bacterial phylum.</title>
        <authorList>
            <person name="Anantharaman K."/>
            <person name="Brown C.T."/>
            <person name="Burstein D."/>
            <person name="Castelle C.J."/>
            <person name="Probst A.J."/>
            <person name="Thomas B.C."/>
            <person name="Williams K.H."/>
            <person name="Banfield J.F."/>
        </authorList>
    </citation>
    <scope>NUCLEOTIDE SEQUENCE [LARGE SCALE GENOMIC DNA]</scope>
</reference>
<evidence type="ECO:0000313" key="14">
    <source>
        <dbReference type="Proteomes" id="UP000069135"/>
    </source>
</evidence>
<dbReference type="InterPro" id="IPR029057">
    <property type="entry name" value="PRTase-like"/>
</dbReference>
<dbReference type="PANTHER" id="PTHR11907">
    <property type="entry name" value="AMIDOPHOSPHORIBOSYLTRANSFERASE"/>
    <property type="match status" value="1"/>
</dbReference>
<keyword evidence="11" id="KW-0408">Iron</keyword>
<comment type="cofactor">
    <cofactor evidence="11">
        <name>[4Fe-4S] cluster</name>
        <dbReference type="ChEBI" id="CHEBI:49883"/>
    </cofactor>
    <text evidence="11">Binds 1 [4Fe-4S] cluster per subunit.</text>
</comment>
<dbReference type="KEGG" id="prf:PeribacterA2_0104"/>
<evidence type="ECO:0000256" key="6">
    <source>
        <dbReference type="ARBA" id="ARBA00022755"/>
    </source>
</evidence>
<name>A0A0S1SMQ2_9BACT</name>
<evidence type="ECO:0000256" key="3">
    <source>
        <dbReference type="ARBA" id="ARBA00011941"/>
    </source>
</evidence>
<feature type="binding site" evidence="10">
    <location>
        <position position="361"/>
    </location>
    <ligand>
        <name>Mg(2+)</name>
        <dbReference type="ChEBI" id="CHEBI:18420"/>
    </ligand>
</feature>
<protein>
    <recommendedName>
        <fullName evidence="3 8">Amidophosphoribosyltransferase</fullName>
        <shortName evidence="8">ATase</shortName>
        <ecNumber evidence="3 8">2.4.2.14</ecNumber>
    </recommendedName>
    <alternativeName>
        <fullName evidence="8">Glutamine phosphoribosylpyrophosphate amidotransferase</fullName>
    </alternativeName>
</protein>
<dbReference type="SUPFAM" id="SSF56235">
    <property type="entry name" value="N-terminal nucleophile aminohydrolases (Ntn hydrolases)"/>
    <property type="match status" value="1"/>
</dbReference>
<feature type="binding site" evidence="11">
    <location>
        <position position="398"/>
    </location>
    <ligand>
        <name>[4Fe-4S] cluster</name>
        <dbReference type="ChEBI" id="CHEBI:49883"/>
    </ligand>
</feature>
<dbReference type="STRING" id="1735162.PeribacterB2_0104"/>
<dbReference type="InterPro" id="IPR000836">
    <property type="entry name" value="PRTase_dom"/>
</dbReference>
<accession>A0A0S1SR90</accession>
<accession>A0A0S1SFL7</accession>
<dbReference type="Pfam" id="PF13537">
    <property type="entry name" value="GATase_7"/>
    <property type="match status" value="1"/>
</dbReference>
<evidence type="ECO:0000256" key="2">
    <source>
        <dbReference type="ARBA" id="ARBA00010138"/>
    </source>
</evidence>
<feature type="binding site" evidence="10">
    <location>
        <position position="360"/>
    </location>
    <ligand>
        <name>Mg(2+)</name>
        <dbReference type="ChEBI" id="CHEBI:18420"/>
    </ligand>
</feature>
<dbReference type="InterPro" id="IPR029055">
    <property type="entry name" value="Ntn_hydrolases_N"/>
</dbReference>
<dbReference type="Gene3D" id="3.60.20.10">
    <property type="entry name" value="Glutamine Phosphoribosylpyrophosphate, subunit 1, domain 1"/>
    <property type="match status" value="1"/>
</dbReference>
<dbReference type="PROSITE" id="PS51278">
    <property type="entry name" value="GATASE_TYPE_2"/>
    <property type="match status" value="1"/>
</dbReference>
<feature type="binding site" evidence="11">
    <location>
        <position position="465"/>
    </location>
    <ligand>
        <name>[4Fe-4S] cluster</name>
        <dbReference type="ChEBI" id="CHEBI:49883"/>
    </ligand>
</feature>
<evidence type="ECO:0000313" key="13">
    <source>
        <dbReference type="EMBL" id="ALM12807.1"/>
    </source>
</evidence>
<dbReference type="EMBL" id="CP013065">
    <property type="protein sequence ID" value="ALM12807.1"/>
    <property type="molecule type" value="Genomic_DNA"/>
</dbReference>
<evidence type="ECO:0000256" key="9">
    <source>
        <dbReference type="PIRSR" id="PIRSR000485-1"/>
    </source>
</evidence>
<evidence type="ECO:0000256" key="11">
    <source>
        <dbReference type="PIRSR" id="PIRSR000485-3"/>
    </source>
</evidence>
<keyword evidence="7" id="KW-0315">Glutamine amidotransferase</keyword>
<evidence type="ECO:0000256" key="7">
    <source>
        <dbReference type="ARBA" id="ARBA00022962"/>
    </source>
</evidence>
<accession>A0A0S1SDM0</accession>
<keyword evidence="11" id="KW-0411">Iron-sulfur</keyword>
<evidence type="ECO:0000259" key="12">
    <source>
        <dbReference type="PROSITE" id="PS51278"/>
    </source>
</evidence>
<dbReference type="GO" id="GO:0046872">
    <property type="term" value="F:metal ion binding"/>
    <property type="evidence" value="ECO:0007669"/>
    <property type="project" value="UniProtKB-KW"/>
</dbReference>
<dbReference type="GO" id="GO:0004044">
    <property type="term" value="F:amidophosphoribosyltransferase activity"/>
    <property type="evidence" value="ECO:0007669"/>
    <property type="project" value="UniProtKB-EC"/>
</dbReference>
<gene>
    <name evidence="13" type="ORF">PeribacterD1_0104</name>
</gene>
<dbReference type="PIRSF" id="PIRSF000485">
    <property type="entry name" value="Amd_phspho_trans"/>
    <property type="match status" value="1"/>
</dbReference>
<feature type="binding site" evidence="11">
    <location>
        <position position="462"/>
    </location>
    <ligand>
        <name>[4Fe-4S] cluster</name>
        <dbReference type="ChEBI" id="CHEBI:49883"/>
    </ligand>
</feature>
<accession>A0A0S1SMQ2</accession>
<dbReference type="GO" id="GO:0051536">
    <property type="term" value="F:iron-sulfur cluster binding"/>
    <property type="evidence" value="ECO:0007669"/>
    <property type="project" value="UniProtKB-KW"/>
</dbReference>
<feature type="active site" description="Nucleophile" evidence="9">
    <location>
        <position position="8"/>
    </location>
</feature>
<feature type="domain" description="Glutamine amidotransferase type-2" evidence="12">
    <location>
        <begin position="8"/>
        <end position="234"/>
    </location>
</feature>
<feature type="binding site" evidence="10">
    <location>
        <position position="298"/>
    </location>
    <ligand>
        <name>Mg(2+)</name>
        <dbReference type="ChEBI" id="CHEBI:18420"/>
    </ligand>
</feature>
<comment type="similarity">
    <text evidence="2 8">In the C-terminal section; belongs to the purine/pyrimidine phosphoribosyltransferase family.</text>
</comment>
<dbReference type="AlphaFoldDB" id="A0A0S1SMQ2"/>
<keyword evidence="10" id="KW-0460">Magnesium</keyword>
<keyword evidence="5 8" id="KW-0808">Transferase</keyword>
<keyword evidence="6 8" id="KW-0658">Purine biosynthesis</keyword>
<evidence type="ECO:0000256" key="5">
    <source>
        <dbReference type="ARBA" id="ARBA00022679"/>
    </source>
</evidence>
<comment type="pathway">
    <text evidence="1 8">Purine metabolism; IMP biosynthesis via de novo pathway; N(1)-(5-phospho-D-ribosyl)glycinamide from 5-phospho-alpha-D-ribose 1-diphosphate: step 1/2.</text>
</comment>
<dbReference type="InterPro" id="IPR017932">
    <property type="entry name" value="GATase_2_dom"/>
</dbReference>
<evidence type="ECO:0000256" key="10">
    <source>
        <dbReference type="PIRSR" id="PIRSR000485-2"/>
    </source>
</evidence>